<dbReference type="InterPro" id="IPR050237">
    <property type="entry name" value="ATP-dep_AMP-bd_enzyme"/>
</dbReference>
<gene>
    <name evidence="2" type="ORF">GCM10022252_10140</name>
</gene>
<evidence type="ECO:0000259" key="1">
    <source>
        <dbReference type="Pfam" id="PF00501"/>
    </source>
</evidence>
<dbReference type="InterPro" id="IPR042099">
    <property type="entry name" value="ANL_N_sf"/>
</dbReference>
<feature type="domain" description="AMP-dependent synthetase/ligase" evidence="1">
    <location>
        <begin position="39"/>
        <end position="317"/>
    </location>
</feature>
<name>A0ABP8AFK1_9ACTN</name>
<dbReference type="InterPro" id="IPR000873">
    <property type="entry name" value="AMP-dep_synth/lig_dom"/>
</dbReference>
<proteinExistence type="predicted"/>
<dbReference type="EMBL" id="BAABAQ010000001">
    <property type="protein sequence ID" value="GAA4183157.1"/>
    <property type="molecule type" value="Genomic_DNA"/>
</dbReference>
<dbReference type="Proteomes" id="UP001501251">
    <property type="component" value="Unassembled WGS sequence"/>
</dbReference>
<sequence length="466" mass="49682">MSAMSTTSTDGVPGQDVIDAFLANVTDADRPGSGVSPAAVADELADLGVKPGAAVVIAMPNGRPLLTLFFAVLLAGGVPVLVPPSSSAARVEAIGRRFGADALVAPTVNAERYGAPAKHGLGDAEIVFFPWPERRHYAAGEVILMTSGTSGIFSGCLHGIDSLLRNARMHAHAVGQRDTDTVLLNLPLHYSYGLVAQALASLVTGSRLVVCGPPFTPSAYAGTLREQRVTFSSLTPALVARLAAGGTAWSRTLRVLTVGGDHLHPRYVERLLAGHPGLELYLTYGLTEAGPRVSTLAAHLEPPRRYGSVGLPLPGVRTGLRPSALGDGSRELLVESGTVLRRRVPDGSADPLVAPRTIATGDLFEIDDDGYHYYRGRLSDSVVVNDEKVWLPSVREIAASIPGVLRATTRVYQSDDERRYDLDVYVDHPDQAQATEIERTLGRLLLRAERPARITLRPISDAGWHK</sequence>
<dbReference type="PANTHER" id="PTHR43767:SF1">
    <property type="entry name" value="NONRIBOSOMAL PEPTIDE SYNTHASE PES1 (EUROFUNG)-RELATED"/>
    <property type="match status" value="1"/>
</dbReference>
<dbReference type="PANTHER" id="PTHR43767">
    <property type="entry name" value="LONG-CHAIN-FATTY-ACID--COA LIGASE"/>
    <property type="match status" value="1"/>
</dbReference>
<evidence type="ECO:0000313" key="2">
    <source>
        <dbReference type="EMBL" id="GAA4183157.1"/>
    </source>
</evidence>
<accession>A0ABP8AFK1</accession>
<organism evidence="2 3">
    <name type="scientific">Streptosporangium oxazolinicum</name>
    <dbReference type="NCBI Taxonomy" id="909287"/>
    <lineage>
        <taxon>Bacteria</taxon>
        <taxon>Bacillati</taxon>
        <taxon>Actinomycetota</taxon>
        <taxon>Actinomycetes</taxon>
        <taxon>Streptosporangiales</taxon>
        <taxon>Streptosporangiaceae</taxon>
        <taxon>Streptosporangium</taxon>
    </lineage>
</organism>
<reference evidence="3" key="1">
    <citation type="journal article" date="2019" name="Int. J. Syst. Evol. Microbiol.">
        <title>The Global Catalogue of Microorganisms (GCM) 10K type strain sequencing project: providing services to taxonomists for standard genome sequencing and annotation.</title>
        <authorList>
            <consortium name="The Broad Institute Genomics Platform"/>
            <consortium name="The Broad Institute Genome Sequencing Center for Infectious Disease"/>
            <person name="Wu L."/>
            <person name="Ma J."/>
        </authorList>
    </citation>
    <scope>NUCLEOTIDE SEQUENCE [LARGE SCALE GENOMIC DNA]</scope>
    <source>
        <strain evidence="3">JCM 17388</strain>
    </source>
</reference>
<keyword evidence="3" id="KW-1185">Reference proteome</keyword>
<dbReference type="Gene3D" id="3.40.50.12780">
    <property type="entry name" value="N-terminal domain of ligase-like"/>
    <property type="match status" value="1"/>
</dbReference>
<evidence type="ECO:0000313" key="3">
    <source>
        <dbReference type="Proteomes" id="UP001501251"/>
    </source>
</evidence>
<dbReference type="Pfam" id="PF00501">
    <property type="entry name" value="AMP-binding"/>
    <property type="match status" value="1"/>
</dbReference>
<comment type="caution">
    <text evidence="2">The sequence shown here is derived from an EMBL/GenBank/DDBJ whole genome shotgun (WGS) entry which is preliminary data.</text>
</comment>
<dbReference type="SUPFAM" id="SSF56801">
    <property type="entry name" value="Acetyl-CoA synthetase-like"/>
    <property type="match status" value="1"/>
</dbReference>
<protein>
    <submittedName>
        <fullName evidence="2">Class I adenylate-forming enzyme family protein</fullName>
    </submittedName>
</protein>